<dbReference type="SUPFAM" id="SSF49879">
    <property type="entry name" value="SMAD/FHA domain"/>
    <property type="match status" value="1"/>
</dbReference>
<dbReference type="Gene3D" id="2.60.200.20">
    <property type="match status" value="1"/>
</dbReference>
<feature type="compositionally biased region" description="Polar residues" evidence="1">
    <location>
        <begin position="54"/>
        <end position="67"/>
    </location>
</feature>
<dbReference type="InterPro" id="IPR000253">
    <property type="entry name" value="FHA_dom"/>
</dbReference>
<evidence type="ECO:0000256" key="1">
    <source>
        <dbReference type="SAM" id="MobiDB-lite"/>
    </source>
</evidence>
<dbReference type="PROSITE" id="PS50006">
    <property type="entry name" value="FHA_DOMAIN"/>
    <property type="match status" value="1"/>
</dbReference>
<dbReference type="EMBL" id="LT598484">
    <property type="protein sequence ID" value="SCU99062.1"/>
    <property type="molecule type" value="Genomic_DNA"/>
</dbReference>
<feature type="compositionally biased region" description="Polar residues" evidence="1">
    <location>
        <begin position="300"/>
        <end position="309"/>
    </location>
</feature>
<feature type="compositionally biased region" description="Polar residues" evidence="1">
    <location>
        <begin position="354"/>
        <end position="368"/>
    </location>
</feature>
<gene>
    <name evidence="3" type="ORF">LAME_0G01684G</name>
</gene>
<feature type="compositionally biased region" description="Basic and acidic residues" evidence="1">
    <location>
        <begin position="369"/>
        <end position="405"/>
    </location>
</feature>
<protein>
    <submittedName>
        <fullName evidence="3">LAME_0G01684g1_1</fullName>
    </submittedName>
</protein>
<dbReference type="InterPro" id="IPR008984">
    <property type="entry name" value="SMAD_FHA_dom_sf"/>
</dbReference>
<proteinExistence type="predicted"/>
<dbReference type="OrthoDB" id="5348546at2759"/>
<feature type="domain" description="FHA" evidence="2">
    <location>
        <begin position="114"/>
        <end position="161"/>
    </location>
</feature>
<keyword evidence="4" id="KW-1185">Reference proteome</keyword>
<feature type="compositionally biased region" description="Polar residues" evidence="1">
    <location>
        <begin position="281"/>
        <end position="290"/>
    </location>
</feature>
<feature type="region of interest" description="Disordered" evidence="1">
    <location>
        <begin position="1"/>
        <end position="25"/>
    </location>
</feature>
<dbReference type="Pfam" id="PF00498">
    <property type="entry name" value="FHA"/>
    <property type="match status" value="1"/>
</dbReference>
<sequence length="604" mass="67572">MSAQYPPSSPIASFRDDDNDPFYQPVEKESASTLNFFKRKTGVSHATKYPTPNPSSTLGKSSPLKTSAKLLSSSQTPSECEFEHELHRELNFAPVSTSAEPLEIPLDPRFETRVSVGRKNTLCDVVLPRHKNVSRLHAFVTYSPQTKEVQVECKGTNGLVVVFPVKLDLKLTISAEHAKTYRLVDEANCDLLLATKELVRDTELTSFVVLQGETVYMPYIKHTILDFRQVECELNLKEALDDNYDDLQNETETEDELVPLNITSDDFPQEPHTPPRIMTPPSFQGPSSSPKLHMKPLSQAVKNLPSTIPQPKPEATIEQNVPSNVPQSSPIAEARQVIGSTTSHTEPAARTKQDLSSVRSHSTIQNVKTEIEQQRPMETKGKDQKKTPKSLKDAKDEHSAKHTKVETITVPGRVGSDPSIKPSEIPKTPEKRKENSHTGKTGVPLRHTDENSRRRKYASPSPIKNHKRKNQPEKAHISSADILLQVASRGIAVADLQHVLANHLAFSNVQQVPFSQLRDVNSTISKLKAFELRALLEAAKCIGVIYRKGKDAAGRPLDEEYYYDLENDTDANRRQLVSSLKGGRSGLRSCRRVHKQYFWKKPTK</sequence>
<dbReference type="AlphaFoldDB" id="A0A1G4K5H7"/>
<feature type="region of interest" description="Disordered" evidence="1">
    <location>
        <begin position="43"/>
        <end position="67"/>
    </location>
</feature>
<evidence type="ECO:0000313" key="4">
    <source>
        <dbReference type="Proteomes" id="UP000191144"/>
    </source>
</evidence>
<feature type="compositionally biased region" description="Polar residues" evidence="1">
    <location>
        <begin position="317"/>
        <end position="330"/>
    </location>
</feature>
<reference evidence="4" key="1">
    <citation type="submission" date="2016-03" db="EMBL/GenBank/DDBJ databases">
        <authorList>
            <person name="Devillers Hugo."/>
        </authorList>
    </citation>
    <scope>NUCLEOTIDE SEQUENCE [LARGE SCALE GENOMIC DNA]</scope>
</reference>
<organism evidence="3 4">
    <name type="scientific">Lachancea meyersii CBS 8951</name>
    <dbReference type="NCBI Taxonomy" id="1266667"/>
    <lineage>
        <taxon>Eukaryota</taxon>
        <taxon>Fungi</taxon>
        <taxon>Dikarya</taxon>
        <taxon>Ascomycota</taxon>
        <taxon>Saccharomycotina</taxon>
        <taxon>Saccharomycetes</taxon>
        <taxon>Saccharomycetales</taxon>
        <taxon>Saccharomycetaceae</taxon>
        <taxon>Lachancea</taxon>
    </lineage>
</organism>
<dbReference type="Proteomes" id="UP000191144">
    <property type="component" value="Chromosome G"/>
</dbReference>
<accession>A0A1G4K5H7</accession>
<feature type="region of interest" description="Disordered" evidence="1">
    <location>
        <begin position="250"/>
        <end position="476"/>
    </location>
</feature>
<feature type="compositionally biased region" description="Basic and acidic residues" evidence="1">
    <location>
        <begin position="427"/>
        <end position="437"/>
    </location>
</feature>
<evidence type="ECO:0000259" key="2">
    <source>
        <dbReference type="PROSITE" id="PS50006"/>
    </source>
</evidence>
<evidence type="ECO:0000313" key="3">
    <source>
        <dbReference type="EMBL" id="SCU99062.1"/>
    </source>
</evidence>
<name>A0A1G4K5H7_9SACH</name>
<dbReference type="CDD" id="cd22699">
    <property type="entry name" value="FHA_PLM2-like"/>
    <property type="match status" value="1"/>
</dbReference>